<accession>A0ABT3ZKE3</accession>
<dbReference type="PROSITE" id="PS51257">
    <property type="entry name" value="PROKAR_LIPOPROTEIN"/>
    <property type="match status" value="1"/>
</dbReference>
<sequence length="486" mass="52073">MTHSWRGIAAACALSTIAACTLDPAYTRPAAPMPDAYPHHAVSGATGKPAASAMRDDAPVQDAVLSDWQAFVLDPYVRQLVALTLRNNRDLRQAVLQVAEYEAQYRIARSALAPTVAATGTSTAAHDYGATSRSASVQLGFSAWEVDFFGRLRSLKRQALETYLSTDAARRSTQLSLVSTTIADYLTLLSDQSLLDLTQKTVASYQNTYDTTLRTQQLGVGSMEDVQEARTSLTSAMATLASYQRAVEQDTNNLIAAIGCPLPEGFPENRTLPDTPLFADIPAGLPSTLLTRRPDIMEAEHTLKAANAYVGSARAAFFPTITLTATAGTESGKLSSLFKAGTGAWAFEPAISVPIFNYGDLRASLDVAKIEKNIDIAAYEEAIQTAFKEVANGLSGRATYRSQVSADAQYVDAAQQYYAIANGRYLGGLDSFLTLLTAQRTLFTAQTQQIADRLSEMSNLVTLYTALGGGWSAAAVREGSPVQASR</sequence>
<dbReference type="EMBL" id="JAPMXC010000001">
    <property type="protein sequence ID" value="MCY0386922.1"/>
    <property type="molecule type" value="Genomic_DNA"/>
</dbReference>
<dbReference type="PANTHER" id="PTHR30203:SF32">
    <property type="entry name" value="CATION EFFLUX SYSTEM PROTEIN CUSC"/>
    <property type="match status" value="1"/>
</dbReference>
<keyword evidence="2" id="KW-0564">Palmitate</keyword>
<dbReference type="PANTHER" id="PTHR30203">
    <property type="entry name" value="OUTER MEMBRANE CATION EFFLUX PROTEIN"/>
    <property type="match status" value="1"/>
</dbReference>
<proteinExistence type="inferred from homology"/>
<reference evidence="3" key="1">
    <citation type="submission" date="2022-11" db="EMBL/GenBank/DDBJ databases">
        <title>Robbsia betulipollinis sp. nov., isolated from pollen of birch (Betula pendula).</title>
        <authorList>
            <person name="Shi H."/>
            <person name="Ambika Manirajan B."/>
            <person name="Ratering S."/>
            <person name="Geissler-Plaum R."/>
            <person name="Schnell S."/>
        </authorList>
    </citation>
    <scope>NUCLEOTIDE SEQUENCE</scope>
    <source>
        <strain evidence="3">Bb-Pol-6</strain>
    </source>
</reference>
<dbReference type="Gene3D" id="2.20.200.10">
    <property type="entry name" value="Outer membrane efflux proteins (OEP)"/>
    <property type="match status" value="1"/>
</dbReference>
<dbReference type="Pfam" id="PF02321">
    <property type="entry name" value="OEP"/>
    <property type="match status" value="2"/>
</dbReference>
<evidence type="ECO:0000313" key="3">
    <source>
        <dbReference type="EMBL" id="MCY0386922.1"/>
    </source>
</evidence>
<comment type="caution">
    <text evidence="3">The sequence shown here is derived from an EMBL/GenBank/DDBJ whole genome shotgun (WGS) entry which is preliminary data.</text>
</comment>
<dbReference type="RefSeq" id="WP_267846589.1">
    <property type="nucleotide sequence ID" value="NZ_JAPMXC010000001.1"/>
</dbReference>
<evidence type="ECO:0000256" key="2">
    <source>
        <dbReference type="RuleBase" id="RU362097"/>
    </source>
</evidence>
<name>A0ABT3ZKE3_9BURK</name>
<dbReference type="NCBIfam" id="TIGR01845">
    <property type="entry name" value="outer_NodT"/>
    <property type="match status" value="1"/>
</dbReference>
<dbReference type="InterPro" id="IPR003423">
    <property type="entry name" value="OMP_efflux"/>
</dbReference>
<dbReference type="Gene3D" id="1.20.1600.10">
    <property type="entry name" value="Outer membrane efflux proteins (OEP)"/>
    <property type="match status" value="1"/>
</dbReference>
<protein>
    <submittedName>
        <fullName evidence="3">Efflux transporter outer membrane subunit</fullName>
    </submittedName>
</protein>
<organism evidence="3 4">
    <name type="scientific">Robbsia betulipollinis</name>
    <dbReference type="NCBI Taxonomy" id="2981849"/>
    <lineage>
        <taxon>Bacteria</taxon>
        <taxon>Pseudomonadati</taxon>
        <taxon>Pseudomonadota</taxon>
        <taxon>Betaproteobacteria</taxon>
        <taxon>Burkholderiales</taxon>
        <taxon>Burkholderiaceae</taxon>
        <taxon>Robbsia</taxon>
    </lineage>
</organism>
<keyword evidence="2" id="KW-1134">Transmembrane beta strand</keyword>
<keyword evidence="2" id="KW-0472">Membrane</keyword>
<keyword evidence="2" id="KW-0812">Transmembrane</keyword>
<comment type="subcellular location">
    <subcellularLocation>
        <location evidence="2">Cell membrane</location>
        <topology evidence="2">Lipid-anchor</topology>
    </subcellularLocation>
</comment>
<comment type="similarity">
    <text evidence="1 2">Belongs to the outer membrane factor (OMF) (TC 1.B.17) family.</text>
</comment>
<evidence type="ECO:0000313" key="4">
    <source>
        <dbReference type="Proteomes" id="UP001082899"/>
    </source>
</evidence>
<keyword evidence="2" id="KW-0449">Lipoprotein</keyword>
<dbReference type="SUPFAM" id="SSF56954">
    <property type="entry name" value="Outer membrane efflux proteins (OEP)"/>
    <property type="match status" value="1"/>
</dbReference>
<dbReference type="Proteomes" id="UP001082899">
    <property type="component" value="Unassembled WGS sequence"/>
</dbReference>
<keyword evidence="4" id="KW-1185">Reference proteome</keyword>
<gene>
    <name evidence="3" type="ORF">OVY01_06690</name>
</gene>
<evidence type="ECO:0000256" key="1">
    <source>
        <dbReference type="ARBA" id="ARBA00007613"/>
    </source>
</evidence>
<dbReference type="InterPro" id="IPR010131">
    <property type="entry name" value="MdtP/NodT-like"/>
</dbReference>